<gene>
    <name evidence="2" type="ORF">D584_22716</name>
</gene>
<keyword evidence="1" id="KW-0732">Signal</keyword>
<comment type="caution">
    <text evidence="2">The sequence shown here is derived from an EMBL/GenBank/DDBJ whole genome shotgun (WGS) entry which is preliminary data.</text>
</comment>
<reference evidence="2 3" key="1">
    <citation type="journal article" date="2013" name="Gut Pathog.">
        <title>Draft genome of Ochrobactrum intermedium strain M86 isolated from non-ulcer dyspeptic individual from India.</title>
        <authorList>
            <person name="Kulkarni G."/>
            <person name="Dhotre D."/>
            <person name="Dharne M."/>
            <person name="Shetty S."/>
            <person name="Chowdhury S."/>
            <person name="Misra V."/>
            <person name="Misra S."/>
            <person name="Patole M."/>
            <person name="Shouche Y."/>
        </authorList>
    </citation>
    <scope>NUCLEOTIDE SEQUENCE [LARGE SCALE GENOMIC DNA]</scope>
    <source>
        <strain evidence="2 3">M86</strain>
    </source>
</reference>
<evidence type="ECO:0000313" key="3">
    <source>
        <dbReference type="Proteomes" id="UP000011971"/>
    </source>
</evidence>
<dbReference type="EMBL" id="AOGE01000073">
    <property type="protein sequence ID" value="ELT46848.1"/>
    <property type="molecule type" value="Genomic_DNA"/>
</dbReference>
<dbReference type="RefSeq" id="WP_006473026.1">
    <property type="nucleotide sequence ID" value="NZ_AOGE01000073.1"/>
</dbReference>
<evidence type="ECO:0000313" key="2">
    <source>
        <dbReference type="EMBL" id="ELT46848.1"/>
    </source>
</evidence>
<feature type="chain" id="PRO_5004068221" evidence="1">
    <location>
        <begin position="23"/>
        <end position="100"/>
    </location>
</feature>
<accession>M5JKH1</accession>
<organism evidence="2 3">
    <name type="scientific">Brucella intermedia M86</name>
    <dbReference type="NCBI Taxonomy" id="1234597"/>
    <lineage>
        <taxon>Bacteria</taxon>
        <taxon>Pseudomonadati</taxon>
        <taxon>Pseudomonadota</taxon>
        <taxon>Alphaproteobacteria</taxon>
        <taxon>Hyphomicrobiales</taxon>
        <taxon>Brucellaceae</taxon>
        <taxon>Brucella/Ochrobactrum group</taxon>
        <taxon>Brucella</taxon>
    </lineage>
</organism>
<dbReference type="Proteomes" id="UP000011971">
    <property type="component" value="Unassembled WGS sequence"/>
</dbReference>
<sequence length="100" mass="11135">MHLKSVLIFTGFLTVAATKADAALAPNYQRAKEMTAIIEAVAERIPVHPISKIIYQKPDQYQVIAGPCSIRATIVSKPQKNMMVGPRQFDVRLSPQRCKK</sequence>
<dbReference type="AlphaFoldDB" id="M5JKH1"/>
<name>M5JKH1_9HYPH</name>
<proteinExistence type="predicted"/>
<dbReference type="OrthoDB" id="8452719at2"/>
<protein>
    <submittedName>
        <fullName evidence="2">Uncharacterized protein</fullName>
    </submittedName>
</protein>
<feature type="signal peptide" evidence="1">
    <location>
        <begin position="1"/>
        <end position="22"/>
    </location>
</feature>
<evidence type="ECO:0000256" key="1">
    <source>
        <dbReference type="SAM" id="SignalP"/>
    </source>
</evidence>